<reference evidence="2" key="1">
    <citation type="journal article" date="2020" name="Int. J. Syst. Evol. Microbiol.">
        <title>Alteromonas alba sp. nov., a marine bacterium isolated from the seawater of the West Pacific Ocean.</title>
        <authorList>
            <person name="Sun C."/>
            <person name="Wu Y.-H."/>
            <person name="Xamxidin M."/>
            <person name="Cheng H."/>
            <person name="Xu X.-W."/>
        </authorList>
    </citation>
    <scope>NUCLEOTIDE SEQUENCE [LARGE SCALE GENOMIC DNA]</scope>
    <source>
        <strain evidence="2">190</strain>
    </source>
</reference>
<dbReference type="OrthoDB" id="7064118at2"/>
<protein>
    <submittedName>
        <fullName evidence="1">Uncharacterized protein</fullName>
    </submittedName>
</protein>
<name>A0A2S9VCW7_9ALTE</name>
<gene>
    <name evidence="1" type="ORF">C6Y40_07155</name>
</gene>
<dbReference type="AlphaFoldDB" id="A0A2S9VCW7"/>
<sequence>MKSTENAENSALIAVITGDLVGSSKLSGEAFSQVILNLERLLKSFRARYDAAFDIFRGDSFQLVVAPPLAARLATIIDLSLRSGEPAVAVRQCIGLGKGEAPGQNVKTATGEAYVLSGHGLDKLKGRGLTIASADKAFTEHCELLTRFFDSHLDRLTATQAQVVLAYLMADNKSHEHLARVLDKKRSNVTRILNTSQYHLITDYLAHFAAQVKKDFAP</sequence>
<dbReference type="RefSeq" id="WP_105934005.1">
    <property type="nucleotide sequence ID" value="NZ_PVNP01000053.1"/>
</dbReference>
<organism evidence="1 2">
    <name type="scientific">Alteromonas alba</name>
    <dbReference type="NCBI Taxonomy" id="2079529"/>
    <lineage>
        <taxon>Bacteria</taxon>
        <taxon>Pseudomonadati</taxon>
        <taxon>Pseudomonadota</taxon>
        <taxon>Gammaproteobacteria</taxon>
        <taxon>Alteromonadales</taxon>
        <taxon>Alteromonadaceae</taxon>
        <taxon>Alteromonas/Salinimonas group</taxon>
        <taxon>Alteromonas</taxon>
    </lineage>
</organism>
<accession>A0A2S9VCW7</accession>
<evidence type="ECO:0000313" key="1">
    <source>
        <dbReference type="EMBL" id="PRO74300.1"/>
    </source>
</evidence>
<keyword evidence="2" id="KW-1185">Reference proteome</keyword>
<proteinExistence type="predicted"/>
<dbReference type="Proteomes" id="UP000238949">
    <property type="component" value="Unassembled WGS sequence"/>
</dbReference>
<dbReference type="EMBL" id="PVNP01000053">
    <property type="protein sequence ID" value="PRO74300.1"/>
    <property type="molecule type" value="Genomic_DNA"/>
</dbReference>
<evidence type="ECO:0000313" key="2">
    <source>
        <dbReference type="Proteomes" id="UP000238949"/>
    </source>
</evidence>
<comment type="caution">
    <text evidence="1">The sequence shown here is derived from an EMBL/GenBank/DDBJ whole genome shotgun (WGS) entry which is preliminary data.</text>
</comment>